<organism evidence="3 4">
    <name type="scientific">Hyphopichia burtonii NRRL Y-1933</name>
    <dbReference type="NCBI Taxonomy" id="984485"/>
    <lineage>
        <taxon>Eukaryota</taxon>
        <taxon>Fungi</taxon>
        <taxon>Dikarya</taxon>
        <taxon>Ascomycota</taxon>
        <taxon>Saccharomycotina</taxon>
        <taxon>Pichiomycetes</taxon>
        <taxon>Debaryomycetaceae</taxon>
        <taxon>Hyphopichia</taxon>
    </lineage>
</organism>
<dbReference type="GO" id="GO:0097176">
    <property type="term" value="P:epoxide metabolic process"/>
    <property type="evidence" value="ECO:0007669"/>
    <property type="project" value="EnsemblFungi"/>
</dbReference>
<dbReference type="SUPFAM" id="SSF53474">
    <property type="entry name" value="alpha/beta-Hydrolases"/>
    <property type="match status" value="1"/>
</dbReference>
<keyword evidence="4" id="KW-1185">Reference proteome</keyword>
<sequence length="315" mass="36126">MSPPQINKHQVTSYHTIKVNETDEVFYRKAGDESKPNLLLLHGFPTSSRQYEPLINLLNPYFNIIAPDLPSYGLTKVGANYEYTFDKLAQTIDGFLKTIGFDNFLVYFFDYGAPVALRLLVSGNYNIKGLISQNGNAYEIGVTEQFWSPFKIGWDLLELKEANSPKFNQKDLDDHVKVIKNALLDTNFWKSQYYNAEKLETLDLDLPLIDYHLLINSTEDQDEALQRQVDLAFDYRNNIKLYPKAHEFFRKLQLPTLAVWGNKDDCFDIQGAYSFKKDVPNTKVVEIDGGHFVGNSHTREVAQAILDFAFENGLL</sequence>
<dbReference type="PANTHER" id="PTHR42977">
    <property type="entry name" value="HYDROLASE-RELATED"/>
    <property type="match status" value="1"/>
</dbReference>
<dbReference type="PANTHER" id="PTHR42977:SF3">
    <property type="entry name" value="AB HYDROLASE-1 DOMAIN-CONTAINING PROTEIN"/>
    <property type="match status" value="1"/>
</dbReference>
<dbReference type="RefSeq" id="XP_020078807.1">
    <property type="nucleotide sequence ID" value="XM_020218225.1"/>
</dbReference>
<gene>
    <name evidence="3" type="ORF">HYPBUDRAFT_102805</name>
</gene>
<protein>
    <submittedName>
        <fullName evidence="3">Alpha/beta-hydrolase</fullName>
    </submittedName>
</protein>
<dbReference type="InterPro" id="IPR029058">
    <property type="entry name" value="AB_hydrolase_fold"/>
</dbReference>
<dbReference type="GeneID" id="30992775"/>
<dbReference type="Proteomes" id="UP000095085">
    <property type="component" value="Unassembled WGS sequence"/>
</dbReference>
<dbReference type="STRING" id="984485.A0A1E4RR30"/>
<dbReference type="OrthoDB" id="284184at2759"/>
<keyword evidence="1 3" id="KW-0378">Hydrolase</keyword>
<evidence type="ECO:0000259" key="2">
    <source>
        <dbReference type="Pfam" id="PF00561"/>
    </source>
</evidence>
<evidence type="ECO:0000313" key="4">
    <source>
        <dbReference type="Proteomes" id="UP000095085"/>
    </source>
</evidence>
<dbReference type="InterPro" id="IPR000073">
    <property type="entry name" value="AB_hydrolase_1"/>
</dbReference>
<dbReference type="Gene3D" id="3.40.50.1820">
    <property type="entry name" value="alpha/beta hydrolase"/>
    <property type="match status" value="1"/>
</dbReference>
<reference evidence="4" key="1">
    <citation type="submission" date="2016-05" db="EMBL/GenBank/DDBJ databases">
        <title>Comparative genomics of biotechnologically important yeasts.</title>
        <authorList>
            <consortium name="DOE Joint Genome Institute"/>
            <person name="Riley R."/>
            <person name="Haridas S."/>
            <person name="Wolfe K.H."/>
            <person name="Lopes M.R."/>
            <person name="Hittinger C.T."/>
            <person name="Goker M."/>
            <person name="Salamov A."/>
            <person name="Wisecaver J."/>
            <person name="Long T.M."/>
            <person name="Aerts A.L."/>
            <person name="Barry K."/>
            <person name="Choi C."/>
            <person name="Clum A."/>
            <person name="Coughlan A.Y."/>
            <person name="Deshpande S."/>
            <person name="Douglass A.P."/>
            <person name="Hanson S.J."/>
            <person name="Klenk H.-P."/>
            <person name="Labutti K."/>
            <person name="Lapidus A."/>
            <person name="Lindquist E."/>
            <person name="Lipzen A."/>
            <person name="Meier-Kolthoff J.P."/>
            <person name="Ohm R.A."/>
            <person name="Otillar R.P."/>
            <person name="Pangilinan J."/>
            <person name="Peng Y."/>
            <person name="Rokas A."/>
            <person name="Rosa C.A."/>
            <person name="Scheuner C."/>
            <person name="Sibirny A.A."/>
            <person name="Slot J.C."/>
            <person name="Stielow J.B."/>
            <person name="Sun H."/>
            <person name="Kurtzman C.P."/>
            <person name="Blackwell M."/>
            <person name="Grigoriev I.V."/>
            <person name="Jeffries T.W."/>
        </authorList>
    </citation>
    <scope>NUCLEOTIDE SEQUENCE [LARGE SCALE GENOMIC DNA]</scope>
    <source>
        <strain evidence="4">NRRL Y-1933</strain>
    </source>
</reference>
<dbReference type="Pfam" id="PF00561">
    <property type="entry name" value="Abhydrolase_1"/>
    <property type="match status" value="1"/>
</dbReference>
<proteinExistence type="predicted"/>
<evidence type="ECO:0000256" key="1">
    <source>
        <dbReference type="ARBA" id="ARBA00022801"/>
    </source>
</evidence>
<dbReference type="AlphaFoldDB" id="A0A1E4RR30"/>
<evidence type="ECO:0000313" key="3">
    <source>
        <dbReference type="EMBL" id="ODV69740.1"/>
    </source>
</evidence>
<dbReference type="EMBL" id="KV454538">
    <property type="protein sequence ID" value="ODV69740.1"/>
    <property type="molecule type" value="Genomic_DNA"/>
</dbReference>
<accession>A0A1E4RR30</accession>
<dbReference type="GO" id="GO:0004301">
    <property type="term" value="F:epoxide hydrolase activity"/>
    <property type="evidence" value="ECO:0007669"/>
    <property type="project" value="EnsemblFungi"/>
</dbReference>
<feature type="domain" description="AB hydrolase-1" evidence="2">
    <location>
        <begin position="36"/>
        <end position="293"/>
    </location>
</feature>
<dbReference type="InterPro" id="IPR051340">
    <property type="entry name" value="Haloalkane_dehalogenase"/>
</dbReference>
<name>A0A1E4RR30_9ASCO</name>